<feature type="region of interest" description="Disordered" evidence="1">
    <location>
        <begin position="1"/>
        <end position="33"/>
    </location>
</feature>
<sequence>MVASQSGQTTRSSRRGRSRKVTPEQGRPPVDLQSLARQWPTLPLVDLPSLLGHVPGFSSRSAVFRRARAGTRPGLVRGEGHRAYVVTAVLVRHLLGRDAA</sequence>
<dbReference type="EMBL" id="CADCTC010000294">
    <property type="protein sequence ID" value="CAA9301185.1"/>
    <property type="molecule type" value="Genomic_DNA"/>
</dbReference>
<evidence type="ECO:0000256" key="1">
    <source>
        <dbReference type="SAM" id="MobiDB-lite"/>
    </source>
</evidence>
<proteinExistence type="predicted"/>
<dbReference type="AlphaFoldDB" id="A0A6J4KDE4"/>
<organism evidence="2">
    <name type="scientific">uncultured Chloroflexota bacterium</name>
    <dbReference type="NCBI Taxonomy" id="166587"/>
    <lineage>
        <taxon>Bacteria</taxon>
        <taxon>Bacillati</taxon>
        <taxon>Chloroflexota</taxon>
        <taxon>environmental samples</taxon>
    </lineage>
</organism>
<reference evidence="2" key="1">
    <citation type="submission" date="2020-02" db="EMBL/GenBank/DDBJ databases">
        <authorList>
            <person name="Meier V. D."/>
        </authorList>
    </citation>
    <scope>NUCLEOTIDE SEQUENCE</scope>
    <source>
        <strain evidence="2">AVDCRST_MAG77</strain>
    </source>
</reference>
<accession>A0A6J4KDE4</accession>
<name>A0A6J4KDE4_9CHLR</name>
<protein>
    <submittedName>
        <fullName evidence="2">Uncharacterized protein</fullName>
    </submittedName>
</protein>
<feature type="compositionally biased region" description="Low complexity" evidence="1">
    <location>
        <begin position="1"/>
        <end position="11"/>
    </location>
</feature>
<evidence type="ECO:0000313" key="2">
    <source>
        <dbReference type="EMBL" id="CAA9301185.1"/>
    </source>
</evidence>
<gene>
    <name evidence="2" type="ORF">AVDCRST_MAG77-5681</name>
</gene>